<dbReference type="InterPro" id="IPR002044">
    <property type="entry name" value="CBM20"/>
</dbReference>
<evidence type="ECO:0000256" key="1">
    <source>
        <dbReference type="SAM" id="MobiDB-lite"/>
    </source>
</evidence>
<dbReference type="Proteomes" id="UP001189624">
    <property type="component" value="Chromosome 4"/>
</dbReference>
<evidence type="ECO:0000313" key="4">
    <source>
        <dbReference type="Proteomes" id="UP001189624"/>
    </source>
</evidence>
<feature type="region of interest" description="Disordered" evidence="1">
    <location>
        <begin position="348"/>
        <end position="444"/>
    </location>
</feature>
<dbReference type="PROSITE" id="PS51166">
    <property type="entry name" value="CBM20"/>
    <property type="match status" value="1"/>
</dbReference>
<gene>
    <name evidence="3" type="ORF">AYBTSS11_LOCUS13525</name>
</gene>
<dbReference type="SUPFAM" id="SSF49452">
    <property type="entry name" value="Starch-binding domain-like"/>
    <property type="match status" value="1"/>
</dbReference>
<organism evidence="3 4">
    <name type="scientific">Sphenostylis stenocarpa</name>
    <dbReference type="NCBI Taxonomy" id="92480"/>
    <lineage>
        <taxon>Eukaryota</taxon>
        <taxon>Viridiplantae</taxon>
        <taxon>Streptophyta</taxon>
        <taxon>Embryophyta</taxon>
        <taxon>Tracheophyta</taxon>
        <taxon>Spermatophyta</taxon>
        <taxon>Magnoliopsida</taxon>
        <taxon>eudicotyledons</taxon>
        <taxon>Gunneridae</taxon>
        <taxon>Pentapetalae</taxon>
        <taxon>rosids</taxon>
        <taxon>fabids</taxon>
        <taxon>Fabales</taxon>
        <taxon>Fabaceae</taxon>
        <taxon>Papilionoideae</taxon>
        <taxon>50 kb inversion clade</taxon>
        <taxon>NPAAA clade</taxon>
        <taxon>indigoferoid/millettioid clade</taxon>
        <taxon>Phaseoleae</taxon>
        <taxon>Sphenostylis</taxon>
    </lineage>
</organism>
<dbReference type="Gene3D" id="2.60.40.10">
    <property type="entry name" value="Immunoglobulins"/>
    <property type="match status" value="1"/>
</dbReference>
<feature type="domain" description="CBM20" evidence="2">
    <location>
        <begin position="86"/>
        <end position="188"/>
    </location>
</feature>
<feature type="region of interest" description="Disordered" evidence="1">
    <location>
        <begin position="294"/>
        <end position="325"/>
    </location>
</feature>
<dbReference type="InterPro" id="IPR013784">
    <property type="entry name" value="Carb-bd-like_fold"/>
</dbReference>
<name>A0AA86S9W7_9FABA</name>
<dbReference type="CDD" id="cd05467">
    <property type="entry name" value="CBM20"/>
    <property type="match status" value="1"/>
</dbReference>
<dbReference type="GO" id="GO:0016020">
    <property type="term" value="C:membrane"/>
    <property type="evidence" value="ECO:0007669"/>
    <property type="project" value="TreeGrafter"/>
</dbReference>
<accession>A0AA86S9W7</accession>
<proteinExistence type="predicted"/>
<dbReference type="GO" id="GO:2001070">
    <property type="term" value="F:starch binding"/>
    <property type="evidence" value="ECO:0007669"/>
    <property type="project" value="InterPro"/>
</dbReference>
<dbReference type="AlphaFoldDB" id="A0AA86S9W7"/>
<dbReference type="PANTHER" id="PTHR15048:SF0">
    <property type="entry name" value="STARCH-BINDING DOMAIN-CONTAINING PROTEIN 1"/>
    <property type="match status" value="1"/>
</dbReference>
<evidence type="ECO:0000313" key="3">
    <source>
        <dbReference type="EMBL" id="CAJ1949046.1"/>
    </source>
</evidence>
<keyword evidence="4" id="KW-1185">Reference proteome</keyword>
<dbReference type="EMBL" id="OY731401">
    <property type="protein sequence ID" value="CAJ1949046.1"/>
    <property type="molecule type" value="Genomic_DNA"/>
</dbReference>
<protein>
    <recommendedName>
        <fullName evidence="2">CBM20 domain-containing protein</fullName>
    </recommendedName>
</protein>
<sequence>MKALTISCSKAIVDTIGSLSPRVAIRVADRAEFFFTPRSRNGRKGCNLWVLKLVPNKGIFPVHAVPSKDQVDSETIEAEAQKVEQTNESKFVRVAFELQKDCDFGEQFLIVGDDPMLGSWDPMEALPMTWSEGHVWTAEQDIPAGKSIQFKFILKGKEGDIMWQPGSDRMIHTSETMNRITVCEDWENAELQKIMDEDQLAEPEKESQIESELSTFAEILDNPQEELDSYASEISAVEDTQIHEEEIPLAEPVMQQATDNSSSSSMEIPLTIIAESTTSPEDLIKSTSSKWNEKNILQKSEESADSTGNDDIIHDLGHNGSPASLENQEGIIVDSSLFDFEGGPVLVPGLMVPPTEPTNEAGQGEVQEKTTMDTSVEASEIDPDQNPPKFNKEQETDDATPQEINAPINNEPELFYNGHEQSSHLFPETESSPNYEPEDGTPMQNYIKWSQETVKEFLSKLGFL</sequence>
<dbReference type="FunFam" id="2.60.40.10:FF:000552">
    <property type="entry name" value="Related to glucoamylase"/>
    <property type="match status" value="1"/>
</dbReference>
<dbReference type="Pfam" id="PF00686">
    <property type="entry name" value="CBM_20"/>
    <property type="match status" value="1"/>
</dbReference>
<dbReference type="InterPro" id="IPR013783">
    <property type="entry name" value="Ig-like_fold"/>
</dbReference>
<dbReference type="Gramene" id="rna-AYBTSS11_LOCUS13525">
    <property type="protein sequence ID" value="CAJ1949046.1"/>
    <property type="gene ID" value="gene-AYBTSS11_LOCUS13525"/>
</dbReference>
<feature type="compositionally biased region" description="Polar residues" evidence="1">
    <location>
        <begin position="419"/>
        <end position="434"/>
    </location>
</feature>
<evidence type="ECO:0000259" key="2">
    <source>
        <dbReference type="PROSITE" id="PS51166"/>
    </source>
</evidence>
<reference evidence="3" key="1">
    <citation type="submission" date="2023-10" db="EMBL/GenBank/DDBJ databases">
        <authorList>
            <person name="Domelevo Entfellner J.-B."/>
        </authorList>
    </citation>
    <scope>NUCLEOTIDE SEQUENCE</scope>
</reference>
<dbReference type="PANTHER" id="PTHR15048">
    <property type="entry name" value="STARCH-BINDING DOMAIN-CONTAINING PROTEIN 1"/>
    <property type="match status" value="1"/>
</dbReference>
<dbReference type="SMART" id="SM01065">
    <property type="entry name" value="CBM_2"/>
    <property type="match status" value="1"/>
</dbReference>